<dbReference type="Gene3D" id="3.40.50.2000">
    <property type="entry name" value="Glycogen Phosphorylase B"/>
    <property type="match status" value="2"/>
</dbReference>
<dbReference type="CDD" id="cd03801">
    <property type="entry name" value="GT4_PimA-like"/>
    <property type="match status" value="1"/>
</dbReference>
<protein>
    <submittedName>
        <fullName evidence="3">Glycosyltransferase</fullName>
    </submittedName>
</protein>
<evidence type="ECO:0000313" key="4">
    <source>
        <dbReference type="Proteomes" id="UP000034299"/>
    </source>
</evidence>
<comment type="caution">
    <text evidence="3">The sequence shown here is derived from an EMBL/GenBank/DDBJ whole genome shotgun (WGS) entry which is preliminary data.</text>
</comment>
<accession>A0A0G0WNM9</accession>
<gene>
    <name evidence="3" type="ORF">UU69_C0001G0049</name>
</gene>
<evidence type="ECO:0000313" key="3">
    <source>
        <dbReference type="EMBL" id="KKS13672.1"/>
    </source>
</evidence>
<dbReference type="InterPro" id="IPR001296">
    <property type="entry name" value="Glyco_trans_1"/>
</dbReference>
<sequence>MKLLIVTQKLDVNDDNLGFFNDWLNKLATEADLSVISNHVGCHNLPPNVAVYSLGKEKGIGRILKFLTYQYLLWKMLPQVDGVFFHMCPEYVLGAWFLPLIFRKRSLLWYAHKSTSFKLRLASWLVEKIFTPSRESCRLFPSAKIEITGHGIDANKFIPKSSQVFDTRKIYHIVSVGRISPVKNVHILIEVAEVLRKSFFCFDLKIVGAPITEVDKKYWNELHNLRLKKKLEDKVFFEGSIANKDTVPFYQGGDIFINLSDTGSIDKAILEAMSCGLDILTSNEAFYNILPPENIINKYPRAIAEKIIGLFRAKSNEKNFNFREYVVNNHSLDNLVDKIIKFYCK</sequence>
<feature type="domain" description="Glycosyl transferase family 1" evidence="2">
    <location>
        <begin position="172"/>
        <end position="285"/>
    </location>
</feature>
<keyword evidence="1 3" id="KW-0808">Transferase</keyword>
<dbReference type="AlphaFoldDB" id="A0A0G0WNM9"/>
<dbReference type="SUPFAM" id="SSF53756">
    <property type="entry name" value="UDP-Glycosyltransferase/glycogen phosphorylase"/>
    <property type="match status" value="1"/>
</dbReference>
<proteinExistence type="predicted"/>
<dbReference type="PANTHER" id="PTHR46401">
    <property type="entry name" value="GLYCOSYLTRANSFERASE WBBK-RELATED"/>
    <property type="match status" value="1"/>
</dbReference>
<evidence type="ECO:0000259" key="2">
    <source>
        <dbReference type="Pfam" id="PF00534"/>
    </source>
</evidence>
<dbReference type="EMBL" id="LCBP01000001">
    <property type="protein sequence ID" value="KKS13672.1"/>
    <property type="molecule type" value="Genomic_DNA"/>
</dbReference>
<dbReference type="Pfam" id="PF00534">
    <property type="entry name" value="Glycos_transf_1"/>
    <property type="match status" value="1"/>
</dbReference>
<organism evidence="3 4">
    <name type="scientific">Candidatus Magasanikbacteria bacterium GW2011_GWA2_41_55</name>
    <dbReference type="NCBI Taxonomy" id="1619038"/>
    <lineage>
        <taxon>Bacteria</taxon>
        <taxon>Candidatus Magasanikiibacteriota</taxon>
    </lineage>
</organism>
<evidence type="ECO:0000256" key="1">
    <source>
        <dbReference type="ARBA" id="ARBA00022679"/>
    </source>
</evidence>
<dbReference type="Proteomes" id="UP000034299">
    <property type="component" value="Unassembled WGS sequence"/>
</dbReference>
<dbReference type="GO" id="GO:0016757">
    <property type="term" value="F:glycosyltransferase activity"/>
    <property type="evidence" value="ECO:0007669"/>
    <property type="project" value="InterPro"/>
</dbReference>
<dbReference type="PANTHER" id="PTHR46401:SF2">
    <property type="entry name" value="GLYCOSYLTRANSFERASE WBBK-RELATED"/>
    <property type="match status" value="1"/>
</dbReference>
<reference evidence="3 4" key="1">
    <citation type="journal article" date="2015" name="Nature">
        <title>rRNA introns, odd ribosomes, and small enigmatic genomes across a large radiation of phyla.</title>
        <authorList>
            <person name="Brown C.T."/>
            <person name="Hug L.A."/>
            <person name="Thomas B.C."/>
            <person name="Sharon I."/>
            <person name="Castelle C.J."/>
            <person name="Singh A."/>
            <person name="Wilkins M.J."/>
            <person name="Williams K.H."/>
            <person name="Banfield J.F."/>
        </authorList>
    </citation>
    <scope>NUCLEOTIDE SEQUENCE [LARGE SCALE GENOMIC DNA]</scope>
</reference>
<name>A0A0G0WNM9_9BACT</name>